<keyword evidence="2" id="KW-1185">Reference proteome</keyword>
<dbReference type="GeneID" id="40075217"/>
<dbReference type="Proteomes" id="UP000221243">
    <property type="component" value="Segment"/>
</dbReference>
<dbReference type="RefSeq" id="YP_009599488.1">
    <property type="nucleotide sequence ID" value="NC_041916.1"/>
</dbReference>
<dbReference type="KEGG" id="vg:40075217"/>
<name>A0A1Q2U358_9CAUD</name>
<dbReference type="OrthoDB" id="22153at10239"/>
<evidence type="ECO:0000313" key="1">
    <source>
        <dbReference type="EMBL" id="BAW98410.1"/>
    </source>
</evidence>
<dbReference type="EMBL" id="AP017972">
    <property type="protein sequence ID" value="BAW98410.1"/>
    <property type="molecule type" value="Genomic_DNA"/>
</dbReference>
<sequence length="171" mass="19369">MSKFPAINTWLDVWSRELAVLQWSNTEGENKAHAIFAVTAALQVKPLVAVYEEFDSYMNLILERKEGSSDIITELMEITLRTIVSVDHQKLTEEVEVLFEAIDPNLKELGLDGHKGMSPLKTYAILHRIYAVEISARIKAYEPQIHNPILGMFRPMVEEMLLGLSKETKGA</sequence>
<proteinExistence type="predicted"/>
<organism evidence="1 2">
    <name type="scientific">Vibrio phage pTD1</name>
    <dbReference type="NCBI Taxonomy" id="1938577"/>
    <lineage>
        <taxon>Viruses</taxon>
        <taxon>Duplodnaviria</taxon>
        <taxon>Heunggongvirae</taxon>
        <taxon>Uroviricota</taxon>
        <taxon>Caudoviricetes</taxon>
        <taxon>Chimalliviridae</taxon>
        <taxon>Gorgonvirinae</taxon>
        <taxon>Tidunavirus</taxon>
        <taxon>Tidunavirus pTD1</taxon>
    </lineage>
</organism>
<evidence type="ECO:0000313" key="2">
    <source>
        <dbReference type="Proteomes" id="UP000221243"/>
    </source>
</evidence>
<reference evidence="1 2" key="1">
    <citation type="submission" date="2017-01" db="EMBL/GenBank/DDBJ databases">
        <title>Complete Genome Sequence of Vibrio Parahaemolyticus Bacteriophage pTD1.</title>
        <authorList>
            <person name="Midorikawa Y."/>
            <person name="Sano M."/>
        </authorList>
    </citation>
    <scope>NUCLEOTIDE SEQUENCE [LARGE SCALE GENOMIC DNA]</scope>
    <source>
        <strain evidence="1">PTD1</strain>
    </source>
</reference>
<accession>A0A1Q2U358</accession>
<protein>
    <submittedName>
        <fullName evidence="1">Uncharacterized protein</fullName>
    </submittedName>
</protein>